<name>A0A0D9VFN7_9ORYZ</name>
<sequence length="124" mass="13066">MRRPCRAGPPVWPSISPPHRSRVPLGVSALPALLTPAHLDTAAGRRHLLPPSEGVIASSSVQAGIGARVSPSPPPSKSELAQGRDLLLGWFLGHFAIGFRGSTSLSIASIFDFPAEDEVTEEID</sequence>
<dbReference type="Proteomes" id="UP000032180">
    <property type="component" value="Chromosome 2"/>
</dbReference>
<accession>A0A0D9VFN7</accession>
<organism evidence="1 2">
    <name type="scientific">Leersia perrieri</name>
    <dbReference type="NCBI Taxonomy" id="77586"/>
    <lineage>
        <taxon>Eukaryota</taxon>
        <taxon>Viridiplantae</taxon>
        <taxon>Streptophyta</taxon>
        <taxon>Embryophyta</taxon>
        <taxon>Tracheophyta</taxon>
        <taxon>Spermatophyta</taxon>
        <taxon>Magnoliopsida</taxon>
        <taxon>Liliopsida</taxon>
        <taxon>Poales</taxon>
        <taxon>Poaceae</taxon>
        <taxon>BOP clade</taxon>
        <taxon>Oryzoideae</taxon>
        <taxon>Oryzeae</taxon>
        <taxon>Oryzinae</taxon>
        <taxon>Leersia</taxon>
    </lineage>
</organism>
<dbReference type="AlphaFoldDB" id="A0A0D9VFN7"/>
<dbReference type="Gramene" id="LPERR02G12570.1">
    <property type="protein sequence ID" value="LPERR02G12570.1"/>
    <property type="gene ID" value="LPERR02G12570"/>
</dbReference>
<proteinExistence type="predicted"/>
<dbReference type="EnsemblPlants" id="LPERR02G12570.1">
    <property type="protein sequence ID" value="LPERR02G12570.1"/>
    <property type="gene ID" value="LPERR02G12570"/>
</dbReference>
<reference evidence="2" key="2">
    <citation type="submission" date="2013-12" db="EMBL/GenBank/DDBJ databases">
        <authorList>
            <person name="Yu Y."/>
            <person name="Lee S."/>
            <person name="de Baynast K."/>
            <person name="Wissotski M."/>
            <person name="Liu L."/>
            <person name="Talag J."/>
            <person name="Goicoechea J."/>
            <person name="Angelova A."/>
            <person name="Jetty R."/>
            <person name="Kudrna D."/>
            <person name="Golser W."/>
            <person name="Rivera L."/>
            <person name="Zhang J."/>
            <person name="Wing R."/>
        </authorList>
    </citation>
    <scope>NUCLEOTIDE SEQUENCE</scope>
</reference>
<reference evidence="1 2" key="1">
    <citation type="submission" date="2012-08" db="EMBL/GenBank/DDBJ databases">
        <title>Oryza genome evolution.</title>
        <authorList>
            <person name="Wing R.A."/>
        </authorList>
    </citation>
    <scope>NUCLEOTIDE SEQUENCE</scope>
</reference>
<reference evidence="1" key="3">
    <citation type="submission" date="2015-04" db="UniProtKB">
        <authorList>
            <consortium name="EnsemblPlants"/>
        </authorList>
    </citation>
    <scope>IDENTIFICATION</scope>
</reference>
<evidence type="ECO:0000313" key="2">
    <source>
        <dbReference type="Proteomes" id="UP000032180"/>
    </source>
</evidence>
<keyword evidence="2" id="KW-1185">Reference proteome</keyword>
<dbReference type="HOGENOM" id="CLU_2007203_0_0_1"/>
<protein>
    <submittedName>
        <fullName evidence="1">Uncharacterized protein</fullName>
    </submittedName>
</protein>
<evidence type="ECO:0000313" key="1">
    <source>
        <dbReference type="EnsemblPlants" id="LPERR02G12570.1"/>
    </source>
</evidence>